<dbReference type="PANTHER" id="PTHR23517:SF2">
    <property type="entry name" value="MULTIDRUG RESISTANCE PROTEIN MDTH"/>
    <property type="match status" value="1"/>
</dbReference>
<evidence type="ECO:0000313" key="9">
    <source>
        <dbReference type="EMBL" id="SHF85947.1"/>
    </source>
</evidence>
<dbReference type="Gene3D" id="1.20.1250.20">
    <property type="entry name" value="MFS general substrate transporter like domains"/>
    <property type="match status" value="1"/>
</dbReference>
<evidence type="ECO:0000256" key="5">
    <source>
        <dbReference type="ARBA" id="ARBA00022989"/>
    </source>
</evidence>
<dbReference type="PANTHER" id="PTHR23517">
    <property type="entry name" value="RESISTANCE PROTEIN MDTM, PUTATIVE-RELATED-RELATED"/>
    <property type="match status" value="1"/>
</dbReference>
<dbReference type="GO" id="GO:0005886">
    <property type="term" value="C:plasma membrane"/>
    <property type="evidence" value="ECO:0007669"/>
    <property type="project" value="UniProtKB-SubCell"/>
</dbReference>
<gene>
    <name evidence="9" type="ORF">SAMN02745131_03707</name>
</gene>
<feature type="transmembrane region" description="Helical" evidence="7">
    <location>
        <begin position="82"/>
        <end position="99"/>
    </location>
</feature>
<dbReference type="InterPro" id="IPR011701">
    <property type="entry name" value="MFS"/>
</dbReference>
<dbReference type="Proteomes" id="UP000184048">
    <property type="component" value="Unassembled WGS sequence"/>
</dbReference>
<dbReference type="Pfam" id="PF07690">
    <property type="entry name" value="MFS_1"/>
    <property type="match status" value="1"/>
</dbReference>
<feature type="transmembrane region" description="Helical" evidence="7">
    <location>
        <begin position="373"/>
        <end position="393"/>
    </location>
</feature>
<keyword evidence="3" id="KW-1003">Cell membrane</keyword>
<feature type="transmembrane region" description="Helical" evidence="7">
    <location>
        <begin position="144"/>
        <end position="165"/>
    </location>
</feature>
<feature type="transmembrane region" description="Helical" evidence="7">
    <location>
        <begin position="255"/>
        <end position="277"/>
    </location>
</feature>
<feature type="transmembrane region" description="Helical" evidence="7">
    <location>
        <begin position="21"/>
        <end position="44"/>
    </location>
</feature>
<accession>A0A1M5F366</accession>
<dbReference type="AlphaFoldDB" id="A0A1M5F366"/>
<evidence type="ECO:0000256" key="6">
    <source>
        <dbReference type="ARBA" id="ARBA00023136"/>
    </source>
</evidence>
<name>A0A1M5F366_9BACT</name>
<dbReference type="RefSeq" id="WP_072836831.1">
    <property type="nucleotide sequence ID" value="NZ_FQUU01000021.1"/>
</dbReference>
<dbReference type="SUPFAM" id="SSF103473">
    <property type="entry name" value="MFS general substrate transporter"/>
    <property type="match status" value="1"/>
</dbReference>
<evidence type="ECO:0000256" key="4">
    <source>
        <dbReference type="ARBA" id="ARBA00022692"/>
    </source>
</evidence>
<protein>
    <submittedName>
        <fullName evidence="9">Sugar phosphate permease</fullName>
    </submittedName>
</protein>
<feature type="domain" description="Major facilitator superfamily (MFS) profile" evidence="8">
    <location>
        <begin position="1"/>
        <end position="397"/>
    </location>
</feature>
<evidence type="ECO:0000259" key="8">
    <source>
        <dbReference type="PROSITE" id="PS50850"/>
    </source>
</evidence>
<keyword evidence="2" id="KW-0813">Transport</keyword>
<feature type="transmembrane region" description="Helical" evidence="7">
    <location>
        <begin position="171"/>
        <end position="191"/>
    </location>
</feature>
<evidence type="ECO:0000256" key="2">
    <source>
        <dbReference type="ARBA" id="ARBA00022448"/>
    </source>
</evidence>
<dbReference type="InterPro" id="IPR020846">
    <property type="entry name" value="MFS_dom"/>
</dbReference>
<keyword evidence="5 7" id="KW-1133">Transmembrane helix</keyword>
<dbReference type="CDD" id="cd17329">
    <property type="entry name" value="MFS_MdtH_MDR_like"/>
    <property type="match status" value="1"/>
</dbReference>
<keyword evidence="10" id="KW-1185">Reference proteome</keyword>
<feature type="transmembrane region" description="Helical" evidence="7">
    <location>
        <begin position="105"/>
        <end position="123"/>
    </location>
</feature>
<keyword evidence="4 7" id="KW-0812">Transmembrane</keyword>
<feature type="transmembrane region" description="Helical" evidence="7">
    <location>
        <begin position="313"/>
        <end position="333"/>
    </location>
</feature>
<evidence type="ECO:0000313" key="10">
    <source>
        <dbReference type="Proteomes" id="UP000184048"/>
    </source>
</evidence>
<comment type="subcellular location">
    <subcellularLocation>
        <location evidence="1">Cell membrane</location>
        <topology evidence="1">Multi-pass membrane protein</topology>
    </subcellularLocation>
</comment>
<dbReference type="OrthoDB" id="5379144at2"/>
<evidence type="ECO:0000256" key="3">
    <source>
        <dbReference type="ARBA" id="ARBA00022475"/>
    </source>
</evidence>
<dbReference type="PROSITE" id="PS50850">
    <property type="entry name" value="MFS"/>
    <property type="match status" value="1"/>
</dbReference>
<dbReference type="STRING" id="1121884.SAMN02745131_03707"/>
<dbReference type="GO" id="GO:0022857">
    <property type="term" value="F:transmembrane transporter activity"/>
    <property type="evidence" value="ECO:0007669"/>
    <property type="project" value="InterPro"/>
</dbReference>
<dbReference type="EMBL" id="FQUU01000021">
    <property type="protein sequence ID" value="SHF85947.1"/>
    <property type="molecule type" value="Genomic_DNA"/>
</dbReference>
<feature type="transmembrane region" description="Helical" evidence="7">
    <location>
        <begin position="224"/>
        <end position="243"/>
    </location>
</feature>
<dbReference type="InterPro" id="IPR036259">
    <property type="entry name" value="MFS_trans_sf"/>
</dbReference>
<dbReference type="InterPro" id="IPR050171">
    <property type="entry name" value="MFS_Transporters"/>
</dbReference>
<feature type="transmembrane region" description="Helical" evidence="7">
    <location>
        <begin position="284"/>
        <end position="307"/>
    </location>
</feature>
<keyword evidence="6 7" id="KW-0472">Membrane</keyword>
<feature type="transmembrane region" description="Helical" evidence="7">
    <location>
        <begin position="56"/>
        <end position="75"/>
    </location>
</feature>
<proteinExistence type="predicted"/>
<organism evidence="9 10">
    <name type="scientific">Flavisolibacter ginsengisoli DSM 18119</name>
    <dbReference type="NCBI Taxonomy" id="1121884"/>
    <lineage>
        <taxon>Bacteria</taxon>
        <taxon>Pseudomonadati</taxon>
        <taxon>Bacteroidota</taxon>
        <taxon>Chitinophagia</taxon>
        <taxon>Chitinophagales</taxon>
        <taxon>Chitinophagaceae</taxon>
        <taxon>Flavisolibacter</taxon>
    </lineage>
</organism>
<feature type="transmembrane region" description="Helical" evidence="7">
    <location>
        <begin position="345"/>
        <end position="367"/>
    </location>
</feature>
<sequence>MLQASIQLYRNAYSGLSKPMWWLALVIFINRSGTMVIPFLTVYLTHNGFTLAQAGYVMAAFGSGAILGGYLGGILTDRFGHFYVQVTSLFLNGVLFIGLGQMKTLVQFAIFIFIMASIGEAFRPANSAAIAAYSNESNRTRCYSLNRLAINLGWAVGPAIGGILASINYSLLFWADGITCILASILLYFVFLPIRNSHSHKDHSHDNTPVNSAYKDKIFLKGMFCIFLVGICFFQLFSILPVYYKEQLHLNEAQIGWILAMNGLIIALVEMVLVYKLENRRNAVLYMTLGAILIGVSFVLLNISYAISITLTGMIIVTFGEMLLFPFMNNFWVNRSSARTRGQYAALYTMTFSFAMVLAPTIASQIASKAGFSILWIFNLMLCLFAAIGFYSLKKNM</sequence>
<reference evidence="9 10" key="1">
    <citation type="submission" date="2016-11" db="EMBL/GenBank/DDBJ databases">
        <authorList>
            <person name="Jaros S."/>
            <person name="Januszkiewicz K."/>
            <person name="Wedrychowicz H."/>
        </authorList>
    </citation>
    <scope>NUCLEOTIDE SEQUENCE [LARGE SCALE GENOMIC DNA]</scope>
    <source>
        <strain evidence="9 10">DSM 18119</strain>
    </source>
</reference>
<evidence type="ECO:0000256" key="7">
    <source>
        <dbReference type="SAM" id="Phobius"/>
    </source>
</evidence>
<evidence type="ECO:0000256" key="1">
    <source>
        <dbReference type="ARBA" id="ARBA00004651"/>
    </source>
</evidence>